<dbReference type="Pfam" id="PF13715">
    <property type="entry name" value="CarbopepD_reg_2"/>
    <property type="match status" value="1"/>
</dbReference>
<evidence type="ECO:0000256" key="2">
    <source>
        <dbReference type="ARBA" id="ARBA00022448"/>
    </source>
</evidence>
<keyword evidence="2 10" id="KW-0813">Transport</keyword>
<dbReference type="Gene3D" id="2.60.40.1120">
    <property type="entry name" value="Carboxypeptidase-like, regulatory domain"/>
    <property type="match status" value="1"/>
</dbReference>
<keyword evidence="7 10" id="KW-0472">Membrane</keyword>
<dbReference type="PANTHER" id="PTHR30069">
    <property type="entry name" value="TONB-DEPENDENT OUTER MEMBRANE RECEPTOR"/>
    <property type="match status" value="1"/>
</dbReference>
<dbReference type="InterPro" id="IPR037066">
    <property type="entry name" value="Plug_dom_sf"/>
</dbReference>
<feature type="chain" id="PRO_5045787445" evidence="12">
    <location>
        <begin position="22"/>
        <end position="723"/>
    </location>
</feature>
<evidence type="ECO:0000259" key="13">
    <source>
        <dbReference type="Pfam" id="PF00593"/>
    </source>
</evidence>
<comment type="subcellular location">
    <subcellularLocation>
        <location evidence="1 10">Cell outer membrane</location>
        <topology evidence="1 10">Multi-pass membrane protein</topology>
    </subcellularLocation>
</comment>
<keyword evidence="5 12" id="KW-0732">Signal</keyword>
<evidence type="ECO:0000256" key="3">
    <source>
        <dbReference type="ARBA" id="ARBA00022452"/>
    </source>
</evidence>
<dbReference type="InterPro" id="IPR036942">
    <property type="entry name" value="Beta-barrel_TonB_sf"/>
</dbReference>
<evidence type="ECO:0000259" key="14">
    <source>
        <dbReference type="Pfam" id="PF07715"/>
    </source>
</evidence>
<keyword evidence="6 11" id="KW-0798">TonB box</keyword>
<dbReference type="PROSITE" id="PS52016">
    <property type="entry name" value="TONB_DEPENDENT_REC_3"/>
    <property type="match status" value="1"/>
</dbReference>
<dbReference type="Pfam" id="PF07715">
    <property type="entry name" value="Plug"/>
    <property type="match status" value="1"/>
</dbReference>
<evidence type="ECO:0000313" key="16">
    <source>
        <dbReference type="Proteomes" id="UP000658258"/>
    </source>
</evidence>
<dbReference type="EMBL" id="BNAG01000001">
    <property type="protein sequence ID" value="GHE55657.1"/>
    <property type="molecule type" value="Genomic_DNA"/>
</dbReference>
<dbReference type="InterPro" id="IPR012910">
    <property type="entry name" value="Plug_dom"/>
</dbReference>
<accession>A0ABQ3I5B2</accession>
<name>A0ABQ3I5B2_9BACT</name>
<keyword evidence="3 10" id="KW-1134">Transmembrane beta strand</keyword>
<keyword evidence="8 15" id="KW-0675">Receptor</keyword>
<evidence type="ECO:0000256" key="5">
    <source>
        <dbReference type="ARBA" id="ARBA00022729"/>
    </source>
</evidence>
<evidence type="ECO:0000256" key="7">
    <source>
        <dbReference type="ARBA" id="ARBA00023136"/>
    </source>
</evidence>
<feature type="domain" description="TonB-dependent receptor-like beta-barrel" evidence="13">
    <location>
        <begin position="274"/>
        <end position="681"/>
    </location>
</feature>
<evidence type="ECO:0000313" key="15">
    <source>
        <dbReference type="EMBL" id="GHE55657.1"/>
    </source>
</evidence>
<dbReference type="Gene3D" id="2.40.170.20">
    <property type="entry name" value="TonB-dependent receptor, beta-barrel domain"/>
    <property type="match status" value="1"/>
</dbReference>
<evidence type="ECO:0000256" key="8">
    <source>
        <dbReference type="ARBA" id="ARBA00023170"/>
    </source>
</evidence>
<evidence type="ECO:0000256" key="6">
    <source>
        <dbReference type="ARBA" id="ARBA00023077"/>
    </source>
</evidence>
<evidence type="ECO:0000256" key="9">
    <source>
        <dbReference type="ARBA" id="ARBA00023237"/>
    </source>
</evidence>
<gene>
    <name evidence="15" type="ORF">GCM10011340_08040</name>
</gene>
<feature type="domain" description="TonB-dependent receptor plug" evidence="14">
    <location>
        <begin position="121"/>
        <end position="228"/>
    </location>
</feature>
<proteinExistence type="inferred from homology"/>
<dbReference type="Proteomes" id="UP000658258">
    <property type="component" value="Unassembled WGS sequence"/>
</dbReference>
<dbReference type="SUPFAM" id="SSF49464">
    <property type="entry name" value="Carboxypeptidase regulatory domain-like"/>
    <property type="match status" value="1"/>
</dbReference>
<keyword evidence="4 10" id="KW-0812">Transmembrane</keyword>
<evidence type="ECO:0000256" key="12">
    <source>
        <dbReference type="SAM" id="SignalP"/>
    </source>
</evidence>
<dbReference type="Pfam" id="PF00593">
    <property type="entry name" value="TonB_dep_Rec_b-barrel"/>
    <property type="match status" value="1"/>
</dbReference>
<dbReference type="SUPFAM" id="SSF56935">
    <property type="entry name" value="Porins"/>
    <property type="match status" value="1"/>
</dbReference>
<evidence type="ECO:0000256" key="11">
    <source>
        <dbReference type="RuleBase" id="RU003357"/>
    </source>
</evidence>
<dbReference type="PANTHER" id="PTHR30069:SF29">
    <property type="entry name" value="HEMOGLOBIN AND HEMOGLOBIN-HAPTOGLOBIN-BINDING PROTEIN 1-RELATED"/>
    <property type="match status" value="1"/>
</dbReference>
<dbReference type="InterPro" id="IPR000531">
    <property type="entry name" value="Beta-barrel_TonB"/>
</dbReference>
<dbReference type="InterPro" id="IPR008969">
    <property type="entry name" value="CarboxyPept-like_regulatory"/>
</dbReference>
<protein>
    <submittedName>
        <fullName evidence="15">TonB-dependent receptor</fullName>
    </submittedName>
</protein>
<sequence>MNTRKALIALCGMLASVLSWAQNSLSFRILDADHNEPLIGATVYAGPNKGAIADINGEATLTNLPNGTIKLRFSFVGYETQTLSFSIPYTGDQPIRILMEHHEEEMEEMVVTATRTSRSIEDIPTRIEFLGMEELQEKAVMRSANIAMLLRESTGIQMQVTSPSSANQSIRIQGLDGRYTQLMKDGFPLYSGFSGGLSIMQIPPLDLRQVEVIKGSNSTLYGGGAIAGLVNLVSIRPEAEALTKIMMDQTSAGGTTLNAFHASEDGRWSYTLFGSAHRQTAYDANDDNFSDLPETRSITLNPTLFFKPSETDEFRLALNGTFEDRWGGNLTAVDNREPSAQNYLQENESRRMSYQLSYTKTWDENRRLSIKNSLLHFDRGIHQYQYGFDGEQIATFSEATYSFGQSRSSWLVGMNIYSDRFNESHANNNDRSYSQFTAGVFVQQNTQLSDFWSLETGLRLDQSKNYGLQTLPRLSLMYKAHPKLTFRAGGGLGYKLPSIFTEDTERLSFQGLESFNLNNLDAEQSYGGNFDINYKTAIGNEWTFSVNQLFYYTQLNNPVVLSGPSIEGTYTFQNANGNLSSKGLETNLKLTYQDFKLFVNYALIDTELGYNADLQKPLTAKHNIGAVLVYEEHEKWRIGLESYYTGKQFRNDYSQTDDYWIVGFMALRKFERISLYLNFENFSDTRQSRFENINLSNSMNPEALEVWAPMDGFIVNGGIILEF</sequence>
<dbReference type="RefSeq" id="WP_229838512.1">
    <property type="nucleotide sequence ID" value="NZ_BNAG01000001.1"/>
</dbReference>
<evidence type="ECO:0000256" key="4">
    <source>
        <dbReference type="ARBA" id="ARBA00022692"/>
    </source>
</evidence>
<reference evidence="16" key="1">
    <citation type="journal article" date="2019" name="Int. J. Syst. Evol. Microbiol.">
        <title>The Global Catalogue of Microorganisms (GCM) 10K type strain sequencing project: providing services to taxonomists for standard genome sequencing and annotation.</title>
        <authorList>
            <consortium name="The Broad Institute Genomics Platform"/>
            <consortium name="The Broad Institute Genome Sequencing Center for Infectious Disease"/>
            <person name="Wu L."/>
            <person name="Ma J."/>
        </authorList>
    </citation>
    <scope>NUCLEOTIDE SEQUENCE [LARGE SCALE GENOMIC DNA]</scope>
    <source>
        <strain evidence="16">CGMCC 1.15111</strain>
    </source>
</reference>
<dbReference type="Gene3D" id="2.170.130.10">
    <property type="entry name" value="TonB-dependent receptor, plug domain"/>
    <property type="match status" value="1"/>
</dbReference>
<evidence type="ECO:0000256" key="1">
    <source>
        <dbReference type="ARBA" id="ARBA00004571"/>
    </source>
</evidence>
<keyword evidence="16" id="KW-1185">Reference proteome</keyword>
<comment type="similarity">
    <text evidence="10 11">Belongs to the TonB-dependent receptor family.</text>
</comment>
<dbReference type="InterPro" id="IPR039426">
    <property type="entry name" value="TonB-dep_rcpt-like"/>
</dbReference>
<keyword evidence="9 10" id="KW-0998">Cell outer membrane</keyword>
<organism evidence="15 16">
    <name type="scientific">Roseivirga thermotolerans</name>
    <dbReference type="NCBI Taxonomy" id="1758176"/>
    <lineage>
        <taxon>Bacteria</taxon>
        <taxon>Pseudomonadati</taxon>
        <taxon>Bacteroidota</taxon>
        <taxon>Cytophagia</taxon>
        <taxon>Cytophagales</taxon>
        <taxon>Roseivirgaceae</taxon>
        <taxon>Roseivirga</taxon>
    </lineage>
</organism>
<feature type="signal peptide" evidence="12">
    <location>
        <begin position="1"/>
        <end position="21"/>
    </location>
</feature>
<comment type="caution">
    <text evidence="15">The sequence shown here is derived from an EMBL/GenBank/DDBJ whole genome shotgun (WGS) entry which is preliminary data.</text>
</comment>
<evidence type="ECO:0000256" key="10">
    <source>
        <dbReference type="PROSITE-ProRule" id="PRU01360"/>
    </source>
</evidence>